<dbReference type="EMBL" id="CAJPWZ010002980">
    <property type="protein sequence ID" value="CAG2249689.1"/>
    <property type="molecule type" value="Genomic_DNA"/>
</dbReference>
<feature type="region of interest" description="Disordered" evidence="1">
    <location>
        <begin position="123"/>
        <end position="252"/>
    </location>
</feature>
<dbReference type="SUPFAM" id="SSF49562">
    <property type="entry name" value="C2 domain (Calcium/lipid-binding domain, CaLB)"/>
    <property type="match status" value="1"/>
</dbReference>
<dbReference type="PANTHER" id="PTHR22880">
    <property type="entry name" value="FALZ-RELATED BROMODOMAIN-CONTAINING PROTEINS"/>
    <property type="match status" value="1"/>
</dbReference>
<evidence type="ECO:0000259" key="2">
    <source>
        <dbReference type="Pfam" id="PF17105"/>
    </source>
</evidence>
<dbReference type="GO" id="GO:0006355">
    <property type="term" value="P:regulation of DNA-templated transcription"/>
    <property type="evidence" value="ECO:0007669"/>
    <property type="project" value="TreeGrafter"/>
</dbReference>
<dbReference type="AlphaFoldDB" id="A0A8S3V0A0"/>
<feature type="compositionally biased region" description="Basic and acidic residues" evidence="1">
    <location>
        <begin position="195"/>
        <end position="232"/>
    </location>
</feature>
<feature type="domain" description="Bromodomain protein 4 C-terminal" evidence="2">
    <location>
        <begin position="213"/>
        <end position="251"/>
    </location>
</feature>
<dbReference type="OrthoDB" id="63267at2759"/>
<dbReference type="GO" id="GO:0005634">
    <property type="term" value="C:nucleus"/>
    <property type="evidence" value="ECO:0007669"/>
    <property type="project" value="TreeGrafter"/>
</dbReference>
<dbReference type="Gene3D" id="2.60.40.150">
    <property type="entry name" value="C2 domain"/>
    <property type="match status" value="1"/>
</dbReference>
<sequence length="252" mass="29115">MAGGVGFIRVKLLQVEKGSSMDSIAPMFDPYVAVNVKESVQTPGRGIQQVQKKRTIYPEWNTCFDAHLYDGRVINLVVMEKPNRFLAEITLSAKVLAEKCTDGNIATAWDTFKVKNAGSWSSLANMSTPSSQKKGPSAMQSFEQFKKAAKQKEERDKMMKEQEEKRKFNKEMEERNRQRSEMEKLREREEEEALDAARKSSNDDAARQREADRKAKEIERRKEQERRRREAMANRIDMNAQSDLMASFEEMM</sequence>
<dbReference type="InterPro" id="IPR035892">
    <property type="entry name" value="C2_domain_sf"/>
</dbReference>
<dbReference type="Pfam" id="PF21494">
    <property type="entry name" value="PKC_C2"/>
    <property type="match status" value="1"/>
</dbReference>
<evidence type="ECO:0000313" key="3">
    <source>
        <dbReference type="EMBL" id="CAG2249689.1"/>
    </source>
</evidence>
<protein>
    <recommendedName>
        <fullName evidence="2">Bromodomain protein 4 C-terminal domain-containing protein</fullName>
    </recommendedName>
</protein>
<proteinExistence type="predicted"/>
<evidence type="ECO:0000313" key="4">
    <source>
        <dbReference type="Proteomes" id="UP000683360"/>
    </source>
</evidence>
<name>A0A8S3V0A0_MYTED</name>
<dbReference type="PANTHER" id="PTHR22880:SF245">
    <property type="entry name" value="BROMODOMAIN-CONTAINING PROTEIN 4"/>
    <property type="match status" value="1"/>
</dbReference>
<dbReference type="InterPro" id="IPR031354">
    <property type="entry name" value="BRD4_CDT"/>
</dbReference>
<reference evidence="3" key="1">
    <citation type="submission" date="2021-03" db="EMBL/GenBank/DDBJ databases">
        <authorList>
            <person name="Bekaert M."/>
        </authorList>
    </citation>
    <scope>NUCLEOTIDE SEQUENCE</scope>
</reference>
<dbReference type="InterPro" id="IPR050935">
    <property type="entry name" value="Bromo_chromatin_reader"/>
</dbReference>
<feature type="compositionally biased region" description="Polar residues" evidence="1">
    <location>
        <begin position="123"/>
        <end position="141"/>
    </location>
</feature>
<evidence type="ECO:0000256" key="1">
    <source>
        <dbReference type="SAM" id="MobiDB-lite"/>
    </source>
</evidence>
<comment type="caution">
    <text evidence="3">The sequence shown here is derived from an EMBL/GenBank/DDBJ whole genome shotgun (WGS) entry which is preliminary data.</text>
</comment>
<keyword evidence="4" id="KW-1185">Reference proteome</keyword>
<dbReference type="Pfam" id="PF17105">
    <property type="entry name" value="BRD4_CDT"/>
    <property type="match status" value="1"/>
</dbReference>
<accession>A0A8S3V0A0</accession>
<dbReference type="Proteomes" id="UP000683360">
    <property type="component" value="Unassembled WGS sequence"/>
</dbReference>
<gene>
    <name evidence="3" type="ORF">MEDL_61445</name>
</gene>
<organism evidence="3 4">
    <name type="scientific">Mytilus edulis</name>
    <name type="common">Blue mussel</name>
    <dbReference type="NCBI Taxonomy" id="6550"/>
    <lineage>
        <taxon>Eukaryota</taxon>
        <taxon>Metazoa</taxon>
        <taxon>Spiralia</taxon>
        <taxon>Lophotrochozoa</taxon>
        <taxon>Mollusca</taxon>
        <taxon>Bivalvia</taxon>
        <taxon>Autobranchia</taxon>
        <taxon>Pteriomorphia</taxon>
        <taxon>Mytilida</taxon>
        <taxon>Mytiloidea</taxon>
        <taxon>Mytilidae</taxon>
        <taxon>Mytilinae</taxon>
        <taxon>Mytilus</taxon>
    </lineage>
</organism>
<dbReference type="GO" id="GO:0006338">
    <property type="term" value="P:chromatin remodeling"/>
    <property type="evidence" value="ECO:0007669"/>
    <property type="project" value="TreeGrafter"/>
</dbReference>
<feature type="compositionally biased region" description="Basic and acidic residues" evidence="1">
    <location>
        <begin position="144"/>
        <end position="188"/>
    </location>
</feature>
<dbReference type="GO" id="GO:0000785">
    <property type="term" value="C:chromatin"/>
    <property type="evidence" value="ECO:0007669"/>
    <property type="project" value="TreeGrafter"/>
</dbReference>